<feature type="compositionally biased region" description="Polar residues" evidence="1">
    <location>
        <begin position="26"/>
        <end position="38"/>
    </location>
</feature>
<dbReference type="SUPFAM" id="SSF82171">
    <property type="entry name" value="DPP6 N-terminal domain-like"/>
    <property type="match status" value="1"/>
</dbReference>
<feature type="signal peptide" evidence="2">
    <location>
        <begin position="1"/>
        <end position="25"/>
    </location>
</feature>
<evidence type="ECO:0000256" key="1">
    <source>
        <dbReference type="SAM" id="MobiDB-lite"/>
    </source>
</evidence>
<protein>
    <submittedName>
        <fullName evidence="4">Oligogalacturonate lyase</fullName>
    </submittedName>
</protein>
<reference evidence="4" key="1">
    <citation type="submission" date="2018-07" db="EMBL/GenBank/DDBJ databases">
        <title>Genome assembly of strain Ka43.</title>
        <authorList>
            <person name="Kukolya J."/>
            <person name="Nagy I."/>
            <person name="Horvath B."/>
            <person name="Toth A."/>
        </authorList>
    </citation>
    <scope>NUCLEOTIDE SEQUENCE</scope>
    <source>
        <strain evidence="4">KB43</strain>
    </source>
</reference>
<dbReference type="PANTHER" id="PTHR36842:SF1">
    <property type="entry name" value="PROTEIN TOLB"/>
    <property type="match status" value="1"/>
</dbReference>
<dbReference type="AlphaFoldDB" id="A0A928V5L3"/>
<feature type="chain" id="PRO_5036747930" evidence="2">
    <location>
        <begin position="26"/>
        <end position="452"/>
    </location>
</feature>
<dbReference type="GO" id="GO:0047487">
    <property type="term" value="F:oligogalacturonide lyase activity"/>
    <property type="evidence" value="ECO:0007669"/>
    <property type="project" value="InterPro"/>
</dbReference>
<dbReference type="InterPro" id="IPR027946">
    <property type="entry name" value="Ogl_dom"/>
</dbReference>
<keyword evidence="4" id="KW-0456">Lyase</keyword>
<evidence type="ECO:0000313" key="4">
    <source>
        <dbReference type="EMBL" id="MBE8717047.1"/>
    </source>
</evidence>
<comment type="caution">
    <text evidence="4">The sequence shown here is derived from an EMBL/GenBank/DDBJ whole genome shotgun (WGS) entry which is preliminary data.</text>
</comment>
<keyword evidence="5" id="KW-1185">Reference proteome</keyword>
<feature type="region of interest" description="Disordered" evidence="1">
    <location>
        <begin position="26"/>
        <end position="47"/>
    </location>
</feature>
<organism evidence="4 5">
    <name type="scientific">Cellvibrio polysaccharolyticus</name>
    <dbReference type="NCBI Taxonomy" id="2082724"/>
    <lineage>
        <taxon>Bacteria</taxon>
        <taxon>Pseudomonadati</taxon>
        <taxon>Pseudomonadota</taxon>
        <taxon>Gammaproteobacteria</taxon>
        <taxon>Cellvibrionales</taxon>
        <taxon>Cellvibrionaceae</taxon>
        <taxon>Cellvibrio</taxon>
    </lineage>
</organism>
<proteinExistence type="predicted"/>
<dbReference type="Proteomes" id="UP000652567">
    <property type="component" value="Unassembled WGS sequence"/>
</dbReference>
<accession>A0A928V5L3</accession>
<dbReference type="Pfam" id="PF14583">
    <property type="entry name" value="Pectate_lyase22"/>
    <property type="match status" value="1"/>
</dbReference>
<feature type="domain" description="Oligogalacturonate lyase" evidence="3">
    <location>
        <begin position="230"/>
        <end position="450"/>
    </location>
</feature>
<dbReference type="Gene3D" id="2.130.10.10">
    <property type="entry name" value="YVTN repeat-like/Quinoprotein amine dehydrogenase"/>
    <property type="match status" value="1"/>
</dbReference>
<evidence type="ECO:0000256" key="2">
    <source>
        <dbReference type="SAM" id="SignalP"/>
    </source>
</evidence>
<sequence>MKRRQLLISSAIGSAALMLGNKTLAASETGTSKPTTPETGKPSVIPTRWTDPISGKKILRLSEEDNSRSLYFHDNAFTHDGRYMVMNTPSGIGLYDFQQQKNTLLAKGKYEVIMVSRSKAVCYARKTIGEPREKDNNNLFDNIEYYAIDIPSGKEKFIGIFEKGFITTVNADDTLMAGAYATRLFALQPGKQVANTDGGYNAIGKDGKPLSFADAKELRMADRLAQNIPMEIFTINIETGERKVVTQSTDWLNHVQFSPTDPQQLMYCHEGPWHMVDRIWTIRTDGSNKQSIHTRRMNMEIAGHEFFSFDGKTIYYDLQTPRGEDFWLATYHLETGKRIWYHMERNEWSVHFQISQDGKLLAGDGGDHEMVARAEDGKYLYLFEPQIIEDIAVSAPNAAELIRPGKLKSTRLVDMSQHDYRVEPNIQFSPDNKYLVFRSNMHGPIHTYAVVL</sequence>
<evidence type="ECO:0000259" key="3">
    <source>
        <dbReference type="Pfam" id="PF14583"/>
    </source>
</evidence>
<dbReference type="EMBL" id="PRDL01000001">
    <property type="protein sequence ID" value="MBE8717047.1"/>
    <property type="molecule type" value="Genomic_DNA"/>
</dbReference>
<gene>
    <name evidence="4" type="ORF">C4F51_07555</name>
</gene>
<name>A0A928V5L3_9GAMM</name>
<dbReference type="PANTHER" id="PTHR36842">
    <property type="entry name" value="PROTEIN TOLB HOMOLOG"/>
    <property type="match status" value="1"/>
</dbReference>
<dbReference type="InterPro" id="IPR015943">
    <property type="entry name" value="WD40/YVTN_repeat-like_dom_sf"/>
</dbReference>
<dbReference type="GO" id="GO:0045490">
    <property type="term" value="P:pectin catabolic process"/>
    <property type="evidence" value="ECO:0007669"/>
    <property type="project" value="InterPro"/>
</dbReference>
<keyword evidence="2" id="KW-0732">Signal</keyword>
<evidence type="ECO:0000313" key="5">
    <source>
        <dbReference type="Proteomes" id="UP000652567"/>
    </source>
</evidence>